<dbReference type="Gene3D" id="3.30.460.10">
    <property type="entry name" value="Beta Polymerase, domain 2"/>
    <property type="match status" value="1"/>
</dbReference>
<dbReference type="PANTHER" id="PTHR43852:SF3">
    <property type="entry name" value="NUCLEOTIDYLTRANSFERASE"/>
    <property type="match status" value="1"/>
</dbReference>
<dbReference type="Proteomes" id="UP000177324">
    <property type="component" value="Unassembled WGS sequence"/>
</dbReference>
<proteinExistence type="predicted"/>
<feature type="domain" description="Polymerase beta nucleotidyltransferase" evidence="1">
    <location>
        <begin position="6"/>
        <end position="90"/>
    </location>
</feature>
<organism evidence="2 3">
    <name type="scientific">Candidatus Chisholmbacteria bacterium RIFCSPHIGHO2_01_FULL_48_12</name>
    <dbReference type="NCBI Taxonomy" id="1797589"/>
    <lineage>
        <taxon>Bacteria</taxon>
        <taxon>Candidatus Chisholmiibacteriota</taxon>
    </lineage>
</organism>
<evidence type="ECO:0000259" key="1">
    <source>
        <dbReference type="Pfam" id="PF18765"/>
    </source>
</evidence>
<dbReference type="InterPro" id="IPR043519">
    <property type="entry name" value="NT_sf"/>
</dbReference>
<dbReference type="AlphaFoldDB" id="A0A1G1VJR9"/>
<gene>
    <name evidence="2" type="ORF">A2784_04475</name>
</gene>
<evidence type="ECO:0000313" key="2">
    <source>
        <dbReference type="EMBL" id="OGY15640.1"/>
    </source>
</evidence>
<dbReference type="NCBIfam" id="NF047752">
    <property type="entry name" value="MntA_antitoxin"/>
    <property type="match status" value="1"/>
</dbReference>
<dbReference type="InterPro" id="IPR041633">
    <property type="entry name" value="Polbeta"/>
</dbReference>
<evidence type="ECO:0000313" key="3">
    <source>
        <dbReference type="Proteomes" id="UP000177324"/>
    </source>
</evidence>
<name>A0A1G1VJR9_9BACT</name>
<comment type="caution">
    <text evidence="2">The sequence shown here is derived from an EMBL/GenBank/DDBJ whole genome shotgun (WGS) entry which is preliminary data.</text>
</comment>
<dbReference type="SUPFAM" id="SSF81301">
    <property type="entry name" value="Nucleotidyltransferase"/>
    <property type="match status" value="1"/>
</dbReference>
<protein>
    <recommendedName>
        <fullName evidence="1">Polymerase beta nucleotidyltransferase domain-containing protein</fullName>
    </recommendedName>
</protein>
<sequence>MNYSQLSSDPNIISAYVLGSYVKGQDRLDSDFDLAVVVKRKHEHSDEQVYQLIKDLSFPKNLDLSVVDKTSSPLFLFQIISTGKRIYASSPAAATRFEAFVLHHYYDTAHIRNIYYSYLQQKFPPEYAN</sequence>
<dbReference type="InterPro" id="IPR052930">
    <property type="entry name" value="TA_antitoxin_MntA"/>
</dbReference>
<dbReference type="EMBL" id="MHCH01000062">
    <property type="protein sequence ID" value="OGY15640.1"/>
    <property type="molecule type" value="Genomic_DNA"/>
</dbReference>
<dbReference type="STRING" id="1797589.A2784_04475"/>
<reference evidence="2 3" key="1">
    <citation type="journal article" date="2016" name="Nat. Commun.">
        <title>Thousands of microbial genomes shed light on interconnected biogeochemical processes in an aquifer system.</title>
        <authorList>
            <person name="Anantharaman K."/>
            <person name="Brown C.T."/>
            <person name="Hug L.A."/>
            <person name="Sharon I."/>
            <person name="Castelle C.J."/>
            <person name="Probst A.J."/>
            <person name="Thomas B.C."/>
            <person name="Singh A."/>
            <person name="Wilkins M.J."/>
            <person name="Karaoz U."/>
            <person name="Brodie E.L."/>
            <person name="Williams K.H."/>
            <person name="Hubbard S.S."/>
            <person name="Banfield J.F."/>
        </authorList>
    </citation>
    <scope>NUCLEOTIDE SEQUENCE [LARGE SCALE GENOMIC DNA]</scope>
</reference>
<dbReference type="CDD" id="cd05403">
    <property type="entry name" value="NT_KNTase_like"/>
    <property type="match status" value="1"/>
</dbReference>
<dbReference type="PANTHER" id="PTHR43852">
    <property type="entry name" value="NUCLEOTIDYLTRANSFERASE"/>
    <property type="match status" value="1"/>
</dbReference>
<accession>A0A1G1VJR9</accession>
<dbReference type="Pfam" id="PF18765">
    <property type="entry name" value="Polbeta"/>
    <property type="match status" value="1"/>
</dbReference>